<name>A0ABR2GK50_9EUKA</name>
<dbReference type="Pfam" id="PF13306">
    <property type="entry name" value="LRR_5"/>
    <property type="match status" value="3"/>
</dbReference>
<dbReference type="Proteomes" id="UP001470230">
    <property type="component" value="Unassembled WGS sequence"/>
</dbReference>
<gene>
    <name evidence="1" type="ORF">M9Y10_031724</name>
    <name evidence="2" type="ORF">M9Y10_033171</name>
</gene>
<comment type="caution">
    <text evidence="1">The sequence shown here is derived from an EMBL/GenBank/DDBJ whole genome shotgun (WGS) entry which is preliminary data.</text>
</comment>
<evidence type="ECO:0000313" key="1">
    <source>
        <dbReference type="EMBL" id="KAK8834294.1"/>
    </source>
</evidence>
<evidence type="ECO:0008006" key="4">
    <source>
        <dbReference type="Google" id="ProtNLM"/>
    </source>
</evidence>
<reference evidence="1 3" key="1">
    <citation type="submission" date="2024-04" db="EMBL/GenBank/DDBJ databases">
        <title>Tritrichomonas musculus Genome.</title>
        <authorList>
            <person name="Alves-Ferreira E."/>
            <person name="Grigg M."/>
            <person name="Lorenzi H."/>
            <person name="Galac M."/>
        </authorList>
    </citation>
    <scope>NUCLEOTIDE SEQUENCE [LARGE SCALE GENOMIC DNA]</scope>
    <source>
        <strain evidence="1 3">EAF2021</strain>
    </source>
</reference>
<keyword evidence="3" id="KW-1185">Reference proteome</keyword>
<accession>A0ABR2GK50</accession>
<dbReference type="InterPro" id="IPR053139">
    <property type="entry name" value="Surface_bspA-like"/>
</dbReference>
<organism evidence="1 3">
    <name type="scientific">Tritrichomonas musculus</name>
    <dbReference type="NCBI Taxonomy" id="1915356"/>
    <lineage>
        <taxon>Eukaryota</taxon>
        <taxon>Metamonada</taxon>
        <taxon>Parabasalia</taxon>
        <taxon>Tritrichomonadida</taxon>
        <taxon>Tritrichomonadidae</taxon>
        <taxon>Tritrichomonas</taxon>
    </lineage>
</organism>
<dbReference type="EMBL" id="JAPFFF010000055">
    <property type="protein sequence ID" value="KAK8838542.1"/>
    <property type="molecule type" value="Genomic_DNA"/>
</dbReference>
<dbReference type="InterPro" id="IPR026906">
    <property type="entry name" value="LRR_5"/>
</dbReference>
<dbReference type="Gene3D" id="3.80.10.10">
    <property type="entry name" value="Ribonuclease Inhibitor"/>
    <property type="match status" value="3"/>
</dbReference>
<evidence type="ECO:0000313" key="3">
    <source>
        <dbReference type="Proteomes" id="UP001470230"/>
    </source>
</evidence>
<proteinExistence type="predicted"/>
<sequence length="616" mass="70428">MEEYDFKLILKNRTFTIPNNFGLLTDIDSIILEILINNRQYEVKSNVHENIFQAFVSYLLKGILPSFCEKNISEFDLLSQEFDIMKNLIQIYKKHIPQREISSLIIRNTELQSRIHQKRNKLNEKVKNNRQILHFIFTNGGLNDKTQFLKSKINLFKACQAENVQKVDILTRKKIVQNGVTFIINQQDRTAAVARSKEAKGNIFIPRSIEWDNSEYVVKSISEKAFHFNGEIKSVNFHSNSELQVICDNAFAESSIEEISIPSSVKEIGIFAFNFCESLEKVEFSEDSQLNSIKESTFSYTSIKNIAIPRNVKLIGENAFYCCSKLSTIQFSKDSQLKIIDNYAFAESVIEEITVPSRVKEIRACAFFYCHNLTKVDFSENSELNLIEKEAFCNSSIKSITIPSGVEKIGEGCFSLTSQLNDIKVAECKEKNFSCYKGNLILGKSDIKSDTFDVLFLARRDIKVVSVPSYIKEISPYAFIFCHRIQKVEFSDDSKLISLGKHSFSNSSLSIILFPSSVTNVGEYAFYQCTRLEKVEFKDNSKKTSISKFAFGATGISSIAIHQNVWQIDQFAFSYCKNLKLFEIPENSMLKSFNIDTFKGSPNVIITFPVNWNKLN</sequence>
<dbReference type="PANTHER" id="PTHR45661:SF3">
    <property type="entry name" value="IG-LIKE DOMAIN-CONTAINING PROTEIN"/>
    <property type="match status" value="1"/>
</dbReference>
<protein>
    <recommendedName>
        <fullName evidence="4">Leucine-rich repeat domain-containing protein</fullName>
    </recommendedName>
</protein>
<evidence type="ECO:0000313" key="2">
    <source>
        <dbReference type="EMBL" id="KAK8838542.1"/>
    </source>
</evidence>
<dbReference type="PANTHER" id="PTHR45661">
    <property type="entry name" value="SURFACE ANTIGEN"/>
    <property type="match status" value="1"/>
</dbReference>
<dbReference type="InterPro" id="IPR032675">
    <property type="entry name" value="LRR_dom_sf"/>
</dbReference>
<dbReference type="EMBL" id="JAPFFF010000438">
    <property type="protein sequence ID" value="KAK8834294.1"/>
    <property type="molecule type" value="Genomic_DNA"/>
</dbReference>
<dbReference type="SUPFAM" id="SSF52058">
    <property type="entry name" value="L domain-like"/>
    <property type="match status" value="1"/>
</dbReference>